<proteinExistence type="predicted"/>
<dbReference type="Pfam" id="PF05553">
    <property type="entry name" value="DUF761"/>
    <property type="match status" value="1"/>
</dbReference>
<evidence type="ECO:0000313" key="3">
    <source>
        <dbReference type="RefSeq" id="XP_035548081.1"/>
    </source>
</evidence>
<protein>
    <submittedName>
        <fullName evidence="3">Uncharacterized protein LOC118349023</fullName>
    </submittedName>
</protein>
<dbReference type="InParanoid" id="A0A6P9EL05"/>
<sequence length="93" mass="10539">MKNSSMSHPFDSTPKTLQRERDQAGAGGSRDKGDVKSYTVEKNKEAVSKKAESKPPQDIDESAEAFIKKFRHQLLIQRLESIENYEQMLARGL</sequence>
<name>A0A6P9EL05_JUGRE</name>
<evidence type="ECO:0000256" key="1">
    <source>
        <dbReference type="SAM" id="MobiDB-lite"/>
    </source>
</evidence>
<dbReference type="KEGG" id="jre:118349023"/>
<dbReference type="OrthoDB" id="823920at2759"/>
<keyword evidence="2" id="KW-1185">Reference proteome</keyword>
<dbReference type="PANTHER" id="PTHR33098">
    <property type="entry name" value="COTTON FIBER (DUF761)"/>
    <property type="match status" value="1"/>
</dbReference>
<organism evidence="2 3">
    <name type="scientific">Juglans regia</name>
    <name type="common">English walnut</name>
    <dbReference type="NCBI Taxonomy" id="51240"/>
    <lineage>
        <taxon>Eukaryota</taxon>
        <taxon>Viridiplantae</taxon>
        <taxon>Streptophyta</taxon>
        <taxon>Embryophyta</taxon>
        <taxon>Tracheophyta</taxon>
        <taxon>Spermatophyta</taxon>
        <taxon>Magnoliopsida</taxon>
        <taxon>eudicotyledons</taxon>
        <taxon>Gunneridae</taxon>
        <taxon>Pentapetalae</taxon>
        <taxon>rosids</taxon>
        <taxon>fabids</taxon>
        <taxon>Fagales</taxon>
        <taxon>Juglandaceae</taxon>
        <taxon>Juglans</taxon>
    </lineage>
</organism>
<dbReference type="GeneID" id="118349023"/>
<feature type="region of interest" description="Disordered" evidence="1">
    <location>
        <begin position="1"/>
        <end position="60"/>
    </location>
</feature>
<feature type="compositionally biased region" description="Basic and acidic residues" evidence="1">
    <location>
        <begin position="17"/>
        <end position="57"/>
    </location>
</feature>
<gene>
    <name evidence="3" type="primary">LOC118349023</name>
</gene>
<dbReference type="RefSeq" id="XP_035548081.1">
    <property type="nucleotide sequence ID" value="XM_035692188.1"/>
</dbReference>
<dbReference type="AlphaFoldDB" id="A0A6P9EL05"/>
<dbReference type="Proteomes" id="UP000235220">
    <property type="component" value="Chromosome 7"/>
</dbReference>
<accession>A0A6P9EL05</accession>
<dbReference type="InterPro" id="IPR008480">
    <property type="entry name" value="DUF761_pln"/>
</dbReference>
<evidence type="ECO:0000313" key="2">
    <source>
        <dbReference type="Proteomes" id="UP000235220"/>
    </source>
</evidence>
<reference evidence="3" key="1">
    <citation type="submission" date="2025-08" db="UniProtKB">
        <authorList>
            <consortium name="RefSeq"/>
        </authorList>
    </citation>
    <scope>IDENTIFICATION</scope>
    <source>
        <tissue evidence="3">Leaves</tissue>
    </source>
</reference>
<dbReference type="PANTHER" id="PTHR33098:SF46">
    <property type="entry name" value="COTTON FIBER PROTEIN"/>
    <property type="match status" value="1"/>
</dbReference>